<evidence type="ECO:0000256" key="1">
    <source>
        <dbReference type="SAM" id="Phobius"/>
    </source>
</evidence>
<keyword evidence="3" id="KW-1185">Reference proteome</keyword>
<reference evidence="2 3" key="1">
    <citation type="submission" date="2018-06" db="EMBL/GenBank/DDBJ databases">
        <authorList>
            <consortium name="Pathogen Informatics"/>
            <person name="Doyle S."/>
        </authorList>
    </citation>
    <scope>NUCLEOTIDE SEQUENCE [LARGE SCALE GENOMIC DNA]</scope>
    <source>
        <strain evidence="2 3">NCTC12360</strain>
    </source>
</reference>
<gene>
    <name evidence="2" type="ORF">NCTC12360_03567</name>
</gene>
<keyword evidence="1" id="KW-0812">Transmembrane</keyword>
<evidence type="ECO:0000313" key="2">
    <source>
        <dbReference type="EMBL" id="STD85016.1"/>
    </source>
</evidence>
<dbReference type="AlphaFoldDB" id="A0A376H406"/>
<feature type="transmembrane region" description="Helical" evidence="1">
    <location>
        <begin position="6"/>
        <end position="23"/>
    </location>
</feature>
<organism evidence="2 3">
    <name type="scientific">Enterococcus gallinarum</name>
    <dbReference type="NCBI Taxonomy" id="1353"/>
    <lineage>
        <taxon>Bacteria</taxon>
        <taxon>Bacillati</taxon>
        <taxon>Bacillota</taxon>
        <taxon>Bacilli</taxon>
        <taxon>Lactobacillales</taxon>
        <taxon>Enterococcaceae</taxon>
        <taxon>Enterococcus</taxon>
    </lineage>
</organism>
<dbReference type="OrthoDB" id="1655118at2"/>
<dbReference type="Proteomes" id="UP000254807">
    <property type="component" value="Unassembled WGS sequence"/>
</dbReference>
<dbReference type="EMBL" id="UFYW01000001">
    <property type="protein sequence ID" value="STD85016.1"/>
    <property type="molecule type" value="Genomic_DNA"/>
</dbReference>
<sequence length="358" mass="40639">MTQRVAIMILVLLVIGLLVCYVLKFKDWKQQRIHQDIEKKLKRYPIVQAAWEKAEAKQYNIPGLTETRMMVPETGENELCQWMTPQGLAFSQDFVFISAYCYDHQHHSVIHVLDRETGQPIKLLILPKRPHVGGLVYDTKRELLWLTITGSATGRVAALRLIDILADTSEATGQPITYWLTTDLLEIPQASYLTQNNDQLVSGNFTLKGEGQLTFYLLPTIAEMKTAIRRKDKIQPTVTMSRKTPDKIQGVAFYGHYLLASRSYGPYTSELLVSERDSPSRILKRIKFPPYLEQIVVVEDRLAVLFESGAVAYREKANPVLANVLLLDLATLLHANKRSKKIAATKNSRTPQDDHCCS</sequence>
<keyword evidence="1" id="KW-1133">Transmembrane helix</keyword>
<protein>
    <submittedName>
        <fullName evidence="2">Uncharacterized protein</fullName>
    </submittedName>
</protein>
<accession>A0A376H406</accession>
<evidence type="ECO:0000313" key="3">
    <source>
        <dbReference type="Proteomes" id="UP000254807"/>
    </source>
</evidence>
<keyword evidence="1" id="KW-0472">Membrane</keyword>
<proteinExistence type="predicted"/>
<name>A0A376H406_ENTGA</name>
<dbReference type="SUPFAM" id="SSF50969">
    <property type="entry name" value="YVTN repeat-like/Quinoprotein amine dehydrogenase"/>
    <property type="match status" value="1"/>
</dbReference>
<dbReference type="InterPro" id="IPR011044">
    <property type="entry name" value="Quino_amine_DH_bsu"/>
</dbReference>
<dbReference type="RefSeq" id="WP_060814531.1">
    <property type="nucleotide sequence ID" value="NZ_JBHULA010000047.1"/>
</dbReference>